<keyword evidence="8" id="KW-0902">Two-component regulatory system</keyword>
<accession>A0A1I5YMX4</accession>
<dbReference type="OrthoDB" id="3288457at2"/>
<organism evidence="11 12">
    <name type="scientific">Actinomadura madurae</name>
    <dbReference type="NCBI Taxonomy" id="1993"/>
    <lineage>
        <taxon>Bacteria</taxon>
        <taxon>Bacillati</taxon>
        <taxon>Actinomycetota</taxon>
        <taxon>Actinomycetes</taxon>
        <taxon>Streptosporangiales</taxon>
        <taxon>Thermomonosporaceae</taxon>
        <taxon>Actinomadura</taxon>
    </lineage>
</organism>
<dbReference type="CDD" id="cd16917">
    <property type="entry name" value="HATPase_UhpB-NarQ-NarX-like"/>
    <property type="match status" value="1"/>
</dbReference>
<dbReference type="SUPFAM" id="SSF55874">
    <property type="entry name" value="ATPase domain of HSP90 chaperone/DNA topoisomerase II/histidine kinase"/>
    <property type="match status" value="1"/>
</dbReference>
<proteinExistence type="predicted"/>
<evidence type="ECO:0000313" key="12">
    <source>
        <dbReference type="Proteomes" id="UP000183413"/>
    </source>
</evidence>
<evidence type="ECO:0000256" key="4">
    <source>
        <dbReference type="ARBA" id="ARBA00022679"/>
    </source>
</evidence>
<evidence type="ECO:0000313" key="11">
    <source>
        <dbReference type="EMBL" id="SFQ45589.1"/>
    </source>
</evidence>
<keyword evidence="4" id="KW-0808">Transferase</keyword>
<dbReference type="GO" id="GO:0046983">
    <property type="term" value="F:protein dimerization activity"/>
    <property type="evidence" value="ECO:0007669"/>
    <property type="project" value="InterPro"/>
</dbReference>
<name>A0A1I5YMX4_9ACTN</name>
<dbReference type="InterPro" id="IPR036890">
    <property type="entry name" value="HATPase_C_sf"/>
</dbReference>
<evidence type="ECO:0000256" key="8">
    <source>
        <dbReference type="ARBA" id="ARBA00023012"/>
    </source>
</evidence>
<evidence type="ECO:0000259" key="10">
    <source>
        <dbReference type="Pfam" id="PF07730"/>
    </source>
</evidence>
<dbReference type="PANTHER" id="PTHR24421">
    <property type="entry name" value="NITRATE/NITRITE SENSOR PROTEIN NARX-RELATED"/>
    <property type="match status" value="1"/>
</dbReference>
<evidence type="ECO:0000256" key="6">
    <source>
        <dbReference type="ARBA" id="ARBA00022777"/>
    </source>
</evidence>
<dbReference type="Proteomes" id="UP000183413">
    <property type="component" value="Unassembled WGS sequence"/>
</dbReference>
<keyword evidence="9" id="KW-0175">Coiled coil</keyword>
<dbReference type="GO" id="GO:0016020">
    <property type="term" value="C:membrane"/>
    <property type="evidence" value="ECO:0007669"/>
    <property type="project" value="InterPro"/>
</dbReference>
<dbReference type="InParanoid" id="A0A1I5YMX4"/>
<protein>
    <recommendedName>
        <fullName evidence="2">histidine kinase</fullName>
        <ecNumber evidence="2">2.7.13.3</ecNumber>
    </recommendedName>
</protein>
<dbReference type="Gene3D" id="1.20.5.1930">
    <property type="match status" value="1"/>
</dbReference>
<evidence type="ECO:0000256" key="1">
    <source>
        <dbReference type="ARBA" id="ARBA00000085"/>
    </source>
</evidence>
<dbReference type="InterPro" id="IPR050482">
    <property type="entry name" value="Sensor_HK_TwoCompSys"/>
</dbReference>
<dbReference type="GO" id="GO:0005524">
    <property type="term" value="F:ATP binding"/>
    <property type="evidence" value="ECO:0007669"/>
    <property type="project" value="UniProtKB-KW"/>
</dbReference>
<keyword evidence="12" id="KW-1185">Reference proteome</keyword>
<dbReference type="PANTHER" id="PTHR24421:SF10">
    <property type="entry name" value="NITRATE_NITRITE SENSOR PROTEIN NARQ"/>
    <property type="match status" value="1"/>
</dbReference>
<dbReference type="GO" id="GO:0000155">
    <property type="term" value="F:phosphorelay sensor kinase activity"/>
    <property type="evidence" value="ECO:0007669"/>
    <property type="project" value="InterPro"/>
</dbReference>
<evidence type="ECO:0000256" key="5">
    <source>
        <dbReference type="ARBA" id="ARBA00022741"/>
    </source>
</evidence>
<dbReference type="EMBL" id="FOVH01000035">
    <property type="protein sequence ID" value="SFQ45589.1"/>
    <property type="molecule type" value="Genomic_DNA"/>
</dbReference>
<evidence type="ECO:0000256" key="9">
    <source>
        <dbReference type="SAM" id="Coils"/>
    </source>
</evidence>
<sequence length="395" mass="41553">MRSLERRALPVAVACLLVDAVVVGVATPDLPVALRAGVLAAVVGVDAALALPVRYSGWVVVLHAVTAVGLAVVLRGTPEPELDLVGTVIAAYRAGAWLRGRWSVGAVSALAVGAVTAQLVADPANPLAAATEMMKDACIPWLVGRYTSSRRAHISELRHNRENELREAAAEMERAVDRVRTSIARDLHDVISHHVSAIGVHAGAARMKLAAKPEFADSEIMDSLGAVESSSRSAMADLRRMLDVLHEKADSTDQLGLANLVDLFDGVHRSGLAVRFRVSGAPRGLPGPVDAALYRITQEMLTNALRYGDGNVVEVDLDFGETRIVLTARNGIGPRSERGDRPSTGRGLDGIRSRAALFGGTVSHGPDAAGRTWVTRVSVSCGAPSPGEAPSCSAY</sequence>
<keyword evidence="7" id="KW-0067">ATP-binding</keyword>
<feature type="domain" description="Signal transduction histidine kinase subgroup 3 dimerisation and phosphoacceptor" evidence="10">
    <location>
        <begin position="180"/>
        <end position="248"/>
    </location>
</feature>
<keyword evidence="5" id="KW-0547">Nucleotide-binding</keyword>
<dbReference type="eggNOG" id="COG4585">
    <property type="taxonomic scope" value="Bacteria"/>
</dbReference>
<dbReference type="Pfam" id="PF07730">
    <property type="entry name" value="HisKA_3"/>
    <property type="match status" value="1"/>
</dbReference>
<feature type="coiled-coil region" evidence="9">
    <location>
        <begin position="154"/>
        <end position="182"/>
    </location>
</feature>
<comment type="catalytic activity">
    <reaction evidence="1">
        <text>ATP + protein L-histidine = ADP + protein N-phospho-L-histidine.</text>
        <dbReference type="EC" id="2.7.13.3"/>
    </reaction>
</comment>
<dbReference type="EC" id="2.7.13.3" evidence="2"/>
<evidence type="ECO:0000256" key="2">
    <source>
        <dbReference type="ARBA" id="ARBA00012438"/>
    </source>
</evidence>
<gene>
    <name evidence="11" type="ORF">SAMN04489713_13513</name>
</gene>
<dbReference type="STRING" id="1993.SAMN04489713_13513"/>
<keyword evidence="3" id="KW-0597">Phosphoprotein</keyword>
<dbReference type="AlphaFoldDB" id="A0A1I5YMX4"/>
<evidence type="ECO:0000256" key="7">
    <source>
        <dbReference type="ARBA" id="ARBA00022840"/>
    </source>
</evidence>
<evidence type="ECO:0000256" key="3">
    <source>
        <dbReference type="ARBA" id="ARBA00022553"/>
    </source>
</evidence>
<dbReference type="InterPro" id="IPR011712">
    <property type="entry name" value="Sig_transdc_His_kin_sub3_dim/P"/>
</dbReference>
<keyword evidence="6 11" id="KW-0418">Kinase</keyword>
<dbReference type="Gene3D" id="3.30.565.10">
    <property type="entry name" value="Histidine kinase-like ATPase, C-terminal domain"/>
    <property type="match status" value="1"/>
</dbReference>
<reference evidence="11 12" key="1">
    <citation type="submission" date="2016-10" db="EMBL/GenBank/DDBJ databases">
        <authorList>
            <person name="de Groot N.N."/>
        </authorList>
    </citation>
    <scope>NUCLEOTIDE SEQUENCE [LARGE SCALE GENOMIC DNA]</scope>
    <source>
        <strain evidence="11 12">DSM 43067</strain>
    </source>
</reference>